<feature type="region of interest" description="Disordered" evidence="1">
    <location>
        <begin position="346"/>
        <end position="383"/>
    </location>
</feature>
<comment type="caution">
    <text evidence="2">The sequence shown here is derived from an EMBL/GenBank/DDBJ whole genome shotgun (WGS) entry which is preliminary data.</text>
</comment>
<feature type="compositionally biased region" description="Low complexity" evidence="1">
    <location>
        <begin position="348"/>
        <end position="361"/>
    </location>
</feature>
<name>V9FZL5_PHYNI</name>
<evidence type="ECO:0000256" key="1">
    <source>
        <dbReference type="SAM" id="MobiDB-lite"/>
    </source>
</evidence>
<proteinExistence type="predicted"/>
<feature type="compositionally biased region" description="Low complexity" evidence="1">
    <location>
        <begin position="373"/>
        <end position="383"/>
    </location>
</feature>
<feature type="compositionally biased region" description="Acidic residues" evidence="1">
    <location>
        <begin position="362"/>
        <end position="372"/>
    </location>
</feature>
<evidence type="ECO:0000313" key="2">
    <source>
        <dbReference type="EMBL" id="ETI56248.1"/>
    </source>
</evidence>
<evidence type="ECO:0000313" key="3">
    <source>
        <dbReference type="Proteomes" id="UP000018721"/>
    </source>
</evidence>
<dbReference type="EMBL" id="ANIZ01000175">
    <property type="protein sequence ID" value="ETI56248.1"/>
    <property type="molecule type" value="Genomic_DNA"/>
</dbReference>
<organism evidence="2 3">
    <name type="scientific">Phytophthora nicotianae P1569</name>
    <dbReference type="NCBI Taxonomy" id="1317065"/>
    <lineage>
        <taxon>Eukaryota</taxon>
        <taxon>Sar</taxon>
        <taxon>Stramenopiles</taxon>
        <taxon>Oomycota</taxon>
        <taxon>Peronosporomycetes</taxon>
        <taxon>Peronosporales</taxon>
        <taxon>Peronosporaceae</taxon>
        <taxon>Phytophthora</taxon>
    </lineage>
</organism>
<reference evidence="2 3" key="1">
    <citation type="submission" date="2013-11" db="EMBL/GenBank/DDBJ databases">
        <title>The Genome Sequence of Phytophthora parasitica P1569.</title>
        <authorList>
            <consortium name="The Broad Institute Genomics Platform"/>
            <person name="Russ C."/>
            <person name="Tyler B."/>
            <person name="Panabieres F."/>
            <person name="Shan W."/>
            <person name="Tripathy S."/>
            <person name="Grunwald N."/>
            <person name="Machado M."/>
            <person name="Johnson C.S."/>
            <person name="Arredondo F."/>
            <person name="Hong C."/>
            <person name="Coffey M."/>
            <person name="Young S.K."/>
            <person name="Zeng Q."/>
            <person name="Gargeya S."/>
            <person name="Fitzgerald M."/>
            <person name="Abouelleil A."/>
            <person name="Alvarado L."/>
            <person name="Chapman S.B."/>
            <person name="Gainer-Dewar J."/>
            <person name="Goldberg J."/>
            <person name="Griggs A."/>
            <person name="Gujja S."/>
            <person name="Hansen M."/>
            <person name="Howarth C."/>
            <person name="Imamovic A."/>
            <person name="Ireland A."/>
            <person name="Larimer J."/>
            <person name="McCowan C."/>
            <person name="Murphy C."/>
            <person name="Pearson M."/>
            <person name="Poon T.W."/>
            <person name="Priest M."/>
            <person name="Roberts A."/>
            <person name="Saif S."/>
            <person name="Shea T."/>
            <person name="Sykes S."/>
            <person name="Wortman J."/>
            <person name="Nusbaum C."/>
            <person name="Birren B."/>
        </authorList>
    </citation>
    <scope>NUCLEOTIDE SEQUENCE [LARGE SCALE GENOMIC DNA]</scope>
    <source>
        <strain evidence="2 3">P1569</strain>
    </source>
</reference>
<dbReference type="OrthoDB" id="122194at2759"/>
<evidence type="ECO:0008006" key="4">
    <source>
        <dbReference type="Google" id="ProtNLM"/>
    </source>
</evidence>
<dbReference type="HOGENOM" id="CLU_028851_4_0_1"/>
<dbReference type="AlphaFoldDB" id="V9FZL5"/>
<dbReference type="Proteomes" id="UP000018721">
    <property type="component" value="Unassembled WGS sequence"/>
</dbReference>
<gene>
    <name evidence="2" type="ORF">F443_01186</name>
</gene>
<dbReference type="eggNOG" id="ENOG502RGA8">
    <property type="taxonomic scope" value="Eukaryota"/>
</dbReference>
<sequence length="383" mass="44488">MRQVPSGPPPVFVNWKQQMLLATDQIGIRDVTLPPNDVWRMVRDQFLDDDNVIVEGATKNQVLGRLYRTSTKHFGHDIFGRLEMEPLCDVKISAGLKFFQFHYAYYEDEVLHRIIKWAHPQLMDRIKQRQCSIFIDATYRCVPIRFYQLVILMLYDPISDLYLPIWYVLTTGKTSQYALIKAVKTQFPDSTIVGCLFHFKQALRRKMLKMKITEADVNLAMLDGCSDRLTVIRRLDIAFRGIPDVRRMIKRSCGYQGIQYSKDNRTKFWKYFKTTWIKEIVPAWWNTNRLGEDIVNQTNNPLERYNRTLNDAFSVAHPEVTHFISVIEAHSREYVRLINDISNRRTTAPAHAPAQPAPAFDSDSDFEVDSDSDLVVSDPGSEA</sequence>
<accession>V9FZL5</accession>
<keyword evidence="3" id="KW-1185">Reference proteome</keyword>
<protein>
    <recommendedName>
        <fullName evidence="4">MULE transposase domain-containing protein</fullName>
    </recommendedName>
</protein>